<dbReference type="EMBL" id="LR910095">
    <property type="protein sequence ID" value="CAD7254571.1"/>
    <property type="molecule type" value="Genomic_DNA"/>
</dbReference>
<dbReference type="AlphaFoldDB" id="A0A7R9AHU0"/>
<feature type="region of interest" description="Disordered" evidence="1">
    <location>
        <begin position="97"/>
        <end position="170"/>
    </location>
</feature>
<sequence>DSGGSRRKPPTDDWASHQRDAPEDDELEKVEDEEGEPEEELEEGEVEIGEEGGGEGGEEGGGEGTRHSAVRRISGRDYHSQYAVKTDLAPDQHWAATRLAHSPNRPLFSWTLTPGGGRTGETRRGSSRDGAADSSLGDREDSHPKRRQGKTNKSRRSGKGRKRKREWKGG</sequence>
<reference evidence="2" key="1">
    <citation type="submission" date="2020-11" db="EMBL/GenBank/DDBJ databases">
        <authorList>
            <person name="Tran Van P."/>
        </authorList>
    </citation>
    <scope>NUCLEOTIDE SEQUENCE</scope>
</reference>
<feature type="compositionally biased region" description="Basic and acidic residues" evidence="1">
    <location>
        <begin position="120"/>
        <end position="143"/>
    </location>
</feature>
<evidence type="ECO:0000256" key="1">
    <source>
        <dbReference type="SAM" id="MobiDB-lite"/>
    </source>
</evidence>
<evidence type="ECO:0000313" key="3">
    <source>
        <dbReference type="Proteomes" id="UP000677054"/>
    </source>
</evidence>
<evidence type="ECO:0000313" key="2">
    <source>
        <dbReference type="EMBL" id="CAD7254571.1"/>
    </source>
</evidence>
<gene>
    <name evidence="2" type="ORF">DSTB1V02_LOCUS14317</name>
</gene>
<proteinExistence type="predicted"/>
<organism evidence="2">
    <name type="scientific">Darwinula stevensoni</name>
    <dbReference type="NCBI Taxonomy" id="69355"/>
    <lineage>
        <taxon>Eukaryota</taxon>
        <taxon>Metazoa</taxon>
        <taxon>Ecdysozoa</taxon>
        <taxon>Arthropoda</taxon>
        <taxon>Crustacea</taxon>
        <taxon>Oligostraca</taxon>
        <taxon>Ostracoda</taxon>
        <taxon>Podocopa</taxon>
        <taxon>Podocopida</taxon>
        <taxon>Darwinulocopina</taxon>
        <taxon>Darwinuloidea</taxon>
        <taxon>Darwinulidae</taxon>
        <taxon>Darwinula</taxon>
    </lineage>
</organism>
<dbReference type="EMBL" id="CAJPEV010010577">
    <property type="protein sequence ID" value="CAG0906025.1"/>
    <property type="molecule type" value="Genomic_DNA"/>
</dbReference>
<protein>
    <submittedName>
        <fullName evidence="2">Uncharacterized protein</fullName>
    </submittedName>
</protein>
<feature type="region of interest" description="Disordered" evidence="1">
    <location>
        <begin position="1"/>
        <end position="74"/>
    </location>
</feature>
<keyword evidence="3" id="KW-1185">Reference proteome</keyword>
<name>A0A7R9AHU0_9CRUS</name>
<accession>A0A7R9AHU0</accession>
<feature type="compositionally biased region" description="Basic and acidic residues" evidence="1">
    <location>
        <begin position="9"/>
        <end position="21"/>
    </location>
</feature>
<dbReference type="Proteomes" id="UP000677054">
    <property type="component" value="Unassembled WGS sequence"/>
</dbReference>
<feature type="compositionally biased region" description="Basic residues" evidence="1">
    <location>
        <begin position="144"/>
        <end position="170"/>
    </location>
</feature>
<feature type="compositionally biased region" description="Acidic residues" evidence="1">
    <location>
        <begin position="22"/>
        <end position="61"/>
    </location>
</feature>
<feature type="non-terminal residue" evidence="2">
    <location>
        <position position="1"/>
    </location>
</feature>